<reference evidence="1" key="1">
    <citation type="submission" date="2013-04" db="EMBL/GenBank/DDBJ databases">
        <title>Comparative Genomics of Relapsing Fever Spirochetes.</title>
        <authorList>
            <person name="Schwan T.G."/>
            <person name="Raffel S.J."/>
            <person name="Porcella S.F."/>
            <person name="Martens C.A."/>
            <person name="Bruno D.P."/>
            <person name="Ricklefs S.M."/>
            <person name="Barbian K.B."/>
        </authorList>
    </citation>
    <scope>NUCLEOTIDE SEQUENCE</scope>
    <source>
        <strain evidence="1">SLO</strain>
        <plasmid evidence="1">unnamed</plasmid>
    </source>
</reference>
<keyword evidence="1" id="KW-0436">Ligase</keyword>
<dbReference type="HOGENOM" id="CLU_1307131_0_0_12"/>
<keyword evidence="1" id="KW-0614">Plasmid</keyword>
<dbReference type="EMBL" id="CP005923">
    <property type="protein sequence ID" value="AHH10155.1"/>
    <property type="molecule type" value="Genomic_DNA"/>
</dbReference>
<sequence length="211" mass="24393">MLIIYFVKICIAQTKCRLFKFKHILGVFKKNYEYALQNKVDILVFPFIFVGGIEYENLLHRAEFLKKILDGLDFIKGQVDDRLCVVFGHYSFYEGKILDCVSVVNDHQFVLTTREVNKPVLFNYKGQSIAVLNLDDDLLFQGFEDKFNGSFSQADYILVPSKSYFTGEKNNLRLKFFKEIAMRNNLEVVYANLCGVYGSTVFDGLSFLLMS</sequence>
<dbReference type="Gene3D" id="3.60.110.10">
    <property type="entry name" value="Carbon-nitrogen hydrolase"/>
    <property type="match status" value="2"/>
</dbReference>
<dbReference type="EC" id="6.3.5.1" evidence="1"/>
<evidence type="ECO:0000313" key="1">
    <source>
        <dbReference type="EMBL" id="AHH10155.1"/>
    </source>
</evidence>
<proteinExistence type="predicted"/>
<dbReference type="GO" id="GO:0003952">
    <property type="term" value="F:NAD+ synthase (glutamine-hydrolyzing) activity"/>
    <property type="evidence" value="ECO:0007669"/>
    <property type="project" value="UniProtKB-EC"/>
</dbReference>
<dbReference type="InterPro" id="IPR036526">
    <property type="entry name" value="C-N_Hydrolase_sf"/>
</dbReference>
<organism evidence="1">
    <name type="scientific">Borrelia parkeri SLO</name>
    <dbReference type="NCBI Taxonomy" id="1313294"/>
    <lineage>
        <taxon>Bacteria</taxon>
        <taxon>Pseudomonadati</taxon>
        <taxon>Spirochaetota</taxon>
        <taxon>Spirochaetia</taxon>
        <taxon>Spirochaetales</taxon>
        <taxon>Borreliaceae</taxon>
        <taxon>Borrelia</taxon>
    </lineage>
</organism>
<protein>
    <submittedName>
        <fullName evidence="1">Glutamine-dependent NAD synthetase</fullName>
        <ecNumber evidence="1">6.3.5.1</ecNumber>
    </submittedName>
</protein>
<geneLocation type="plasmid" evidence="1">
    <name>unnamed</name>
</geneLocation>
<dbReference type="SUPFAM" id="SSF56317">
    <property type="entry name" value="Carbon-nitrogen hydrolase"/>
    <property type="match status" value="1"/>
</dbReference>
<name>W5ST81_BORPR</name>
<gene>
    <name evidence="1" type="ORF">BPA_0104901</name>
</gene>
<dbReference type="AlphaFoldDB" id="W5ST81"/>
<accession>W5ST81</accession>
<feature type="non-terminal residue" evidence="1">
    <location>
        <position position="211"/>
    </location>
</feature>